<dbReference type="Proteomes" id="UP000178682">
    <property type="component" value="Unassembled WGS sequence"/>
</dbReference>
<evidence type="ECO:0000256" key="9">
    <source>
        <dbReference type="RuleBase" id="RU003906"/>
    </source>
</evidence>
<comment type="subunit">
    <text evidence="7 9">Part of the 50S ribosomal subunit. Forms a cluster with proteins L14 and L19.</text>
</comment>
<evidence type="ECO:0000256" key="7">
    <source>
        <dbReference type="HAMAP-Rule" id="MF_01325"/>
    </source>
</evidence>
<reference evidence="11 12" key="1">
    <citation type="journal article" date="2016" name="Nat. Commun.">
        <title>Thousands of microbial genomes shed light on interconnected biogeochemical processes in an aquifer system.</title>
        <authorList>
            <person name="Anantharaman K."/>
            <person name="Brown C.T."/>
            <person name="Hug L.A."/>
            <person name="Sharon I."/>
            <person name="Castelle C.J."/>
            <person name="Probst A.J."/>
            <person name="Thomas B.C."/>
            <person name="Singh A."/>
            <person name="Wilkins M.J."/>
            <person name="Karaoz U."/>
            <person name="Brodie E.L."/>
            <person name="Williams K.H."/>
            <person name="Hubbard S.S."/>
            <person name="Banfield J.F."/>
        </authorList>
    </citation>
    <scope>NUCLEOTIDE SEQUENCE [LARGE SCALE GENOMIC DNA]</scope>
</reference>
<evidence type="ECO:0000256" key="1">
    <source>
        <dbReference type="ARBA" id="ARBA00006540"/>
    </source>
</evidence>
<dbReference type="NCBIfam" id="TIGR03625">
    <property type="entry name" value="L3_bact"/>
    <property type="match status" value="1"/>
</dbReference>
<evidence type="ECO:0000256" key="2">
    <source>
        <dbReference type="ARBA" id="ARBA00022730"/>
    </source>
</evidence>
<name>A0A1F5RXK6_9BACT</name>
<evidence type="ECO:0000313" key="12">
    <source>
        <dbReference type="Proteomes" id="UP000178682"/>
    </source>
</evidence>
<keyword evidence="2 7" id="KW-0699">rRNA-binding</keyword>
<organism evidence="11 12">
    <name type="scientific">Candidatus Falkowbacteria bacterium RIFCSPLOWO2_12_FULL_45_10</name>
    <dbReference type="NCBI Taxonomy" id="1797990"/>
    <lineage>
        <taxon>Bacteria</taxon>
        <taxon>Candidatus Falkowiibacteriota</taxon>
    </lineage>
</organism>
<dbReference type="InterPro" id="IPR009000">
    <property type="entry name" value="Transl_B-barrel_sf"/>
</dbReference>
<comment type="caution">
    <text evidence="11">The sequence shown here is derived from an EMBL/GenBank/DDBJ whole genome shotgun (WGS) entry which is preliminary data.</text>
</comment>
<sequence length="259" mass="27946">MKFILGKKLEMTQIFQDDGTVVPVTKVQAGPCVVVQIKNAAVDGYTAVQFGYGERKIKNIAKSQQGRLSDLPKVRYLREMRIKDAAAQAELKRGQIIDVSSFAPGDIVDVTGTSKGRGFQGVVKRHGFHGMPATHGHKDQLRHSGSVGAKGPARVFKGTRMGGQMGDERVTIKNLSITRVDGDNNILYITGAVPGARNGLLIIKGAGEMQIVESQESLKHESIKTLKQAGDKNDAVGLINDNKDSQNNTEGEVVAKELL</sequence>
<evidence type="ECO:0000256" key="10">
    <source>
        <dbReference type="SAM" id="MobiDB-lite"/>
    </source>
</evidence>
<dbReference type="PANTHER" id="PTHR11229">
    <property type="entry name" value="50S RIBOSOMAL PROTEIN L3"/>
    <property type="match status" value="1"/>
</dbReference>
<keyword evidence="5 7" id="KW-0687">Ribonucleoprotein</keyword>
<evidence type="ECO:0000256" key="6">
    <source>
        <dbReference type="ARBA" id="ARBA00035243"/>
    </source>
</evidence>
<comment type="similarity">
    <text evidence="1 7 8">Belongs to the universal ribosomal protein uL3 family.</text>
</comment>
<dbReference type="InterPro" id="IPR019927">
    <property type="entry name" value="Ribosomal_uL3_bac/org-type"/>
</dbReference>
<gene>
    <name evidence="7" type="primary">rplC</name>
    <name evidence="11" type="ORF">A3G56_01045</name>
</gene>
<dbReference type="SUPFAM" id="SSF50447">
    <property type="entry name" value="Translation proteins"/>
    <property type="match status" value="1"/>
</dbReference>
<evidence type="ECO:0000256" key="8">
    <source>
        <dbReference type="RuleBase" id="RU003905"/>
    </source>
</evidence>
<dbReference type="GO" id="GO:0019843">
    <property type="term" value="F:rRNA binding"/>
    <property type="evidence" value="ECO:0007669"/>
    <property type="project" value="UniProtKB-UniRule"/>
</dbReference>
<proteinExistence type="inferred from homology"/>
<accession>A0A1F5RXK6</accession>
<evidence type="ECO:0000256" key="5">
    <source>
        <dbReference type="ARBA" id="ARBA00023274"/>
    </source>
</evidence>
<dbReference type="PANTHER" id="PTHR11229:SF16">
    <property type="entry name" value="LARGE RIBOSOMAL SUBUNIT PROTEIN UL3C"/>
    <property type="match status" value="1"/>
</dbReference>
<keyword evidence="3 7" id="KW-0694">RNA-binding</keyword>
<evidence type="ECO:0000313" key="11">
    <source>
        <dbReference type="EMBL" id="OGF19157.1"/>
    </source>
</evidence>
<dbReference type="Gene3D" id="2.40.30.10">
    <property type="entry name" value="Translation factors"/>
    <property type="match status" value="1"/>
</dbReference>
<dbReference type="PROSITE" id="PS00474">
    <property type="entry name" value="RIBOSOMAL_L3"/>
    <property type="match status" value="1"/>
</dbReference>
<dbReference type="HAMAP" id="MF_01325_B">
    <property type="entry name" value="Ribosomal_uL3_B"/>
    <property type="match status" value="1"/>
</dbReference>
<evidence type="ECO:0000256" key="4">
    <source>
        <dbReference type="ARBA" id="ARBA00022980"/>
    </source>
</evidence>
<dbReference type="InterPro" id="IPR000597">
    <property type="entry name" value="Ribosomal_uL3"/>
</dbReference>
<dbReference type="GO" id="GO:0003735">
    <property type="term" value="F:structural constituent of ribosome"/>
    <property type="evidence" value="ECO:0007669"/>
    <property type="project" value="UniProtKB-UniRule"/>
</dbReference>
<dbReference type="Gene3D" id="3.30.160.810">
    <property type="match status" value="1"/>
</dbReference>
<dbReference type="AlphaFoldDB" id="A0A1F5RXK6"/>
<dbReference type="GO" id="GO:0006412">
    <property type="term" value="P:translation"/>
    <property type="evidence" value="ECO:0007669"/>
    <property type="project" value="UniProtKB-UniRule"/>
</dbReference>
<evidence type="ECO:0000256" key="3">
    <source>
        <dbReference type="ARBA" id="ARBA00022884"/>
    </source>
</evidence>
<feature type="region of interest" description="Disordered" evidence="10">
    <location>
        <begin position="236"/>
        <end position="255"/>
    </location>
</feature>
<keyword evidence="4 7" id="KW-0689">Ribosomal protein</keyword>
<comment type="function">
    <text evidence="7 9">One of the primary rRNA binding proteins, it binds directly near the 3'-end of the 23S rRNA, where it nucleates assembly of the 50S subunit.</text>
</comment>
<dbReference type="InterPro" id="IPR019926">
    <property type="entry name" value="Ribosomal_uL3_CS"/>
</dbReference>
<protein>
    <recommendedName>
        <fullName evidence="6 7">Large ribosomal subunit protein uL3</fullName>
    </recommendedName>
</protein>
<dbReference type="Pfam" id="PF00297">
    <property type="entry name" value="Ribosomal_L3"/>
    <property type="match status" value="1"/>
</dbReference>
<dbReference type="GO" id="GO:0022625">
    <property type="term" value="C:cytosolic large ribosomal subunit"/>
    <property type="evidence" value="ECO:0007669"/>
    <property type="project" value="TreeGrafter"/>
</dbReference>
<dbReference type="EMBL" id="MFFX01000028">
    <property type="protein sequence ID" value="OGF19157.1"/>
    <property type="molecule type" value="Genomic_DNA"/>
</dbReference>
<dbReference type="FunFam" id="2.40.30.10:FF:000004">
    <property type="entry name" value="50S ribosomal protein L3"/>
    <property type="match status" value="1"/>
</dbReference>